<accession>A0A399FX96</accession>
<evidence type="ECO:0000313" key="2">
    <source>
        <dbReference type="Proteomes" id="UP000266287"/>
    </source>
</evidence>
<protein>
    <submittedName>
        <fullName evidence="1">Uncharacterized protein</fullName>
    </submittedName>
</protein>
<gene>
    <name evidence="1" type="ORF">B9J77_01310</name>
</gene>
<evidence type="ECO:0000313" key="1">
    <source>
        <dbReference type="EMBL" id="RII00687.1"/>
    </source>
</evidence>
<comment type="caution">
    <text evidence="1">The sequence shown here is derived from an EMBL/GenBank/DDBJ whole genome shotgun (WGS) entry which is preliminary data.</text>
</comment>
<dbReference type="Proteomes" id="UP000266287">
    <property type="component" value="Unassembled WGS sequence"/>
</dbReference>
<sequence length="126" mass="14587">MKLLGLFLGIILGAVGVFFWILDYGIIITRGTDENIATLERRLELHSQRDKIKYPGDKITNFNAPSNFVVLVCRDRHRNLREFFTTRGRHGSFPFQLAPIFEEGQYWFMDSLGIDVGFVNFIVTQE</sequence>
<proteinExistence type="predicted"/>
<reference evidence="1 2" key="1">
    <citation type="submission" date="2018-08" db="EMBL/GenBank/DDBJ databases">
        <title>Draft genome of candidate division NPL-UPA2 bacterium Unc8 that adapted to ultra-basic serpentinizing groundwater.</title>
        <authorList>
            <person name="Ishii S."/>
            <person name="Suzuki S."/>
            <person name="Nealson K.H."/>
        </authorList>
    </citation>
    <scope>NUCLEOTIDE SEQUENCE [LARGE SCALE GENOMIC DNA]</scope>
    <source>
        <strain evidence="1">Unc8</strain>
    </source>
</reference>
<organism evidence="1 2">
    <name type="scientific">candidate division NPL-UPA2 bacterium Unc8</name>
    <dbReference type="NCBI Taxonomy" id="1980939"/>
    <lineage>
        <taxon>Bacteria</taxon>
    </lineage>
</organism>
<name>A0A399FX96_UNCN2</name>
<dbReference type="AlphaFoldDB" id="A0A399FX96"/>
<dbReference type="EMBL" id="NDHY01000002">
    <property type="protein sequence ID" value="RII00687.1"/>
    <property type="molecule type" value="Genomic_DNA"/>
</dbReference>